<accession>A0A1Y2I185</accession>
<gene>
    <name evidence="1" type="ORF">BCR44DRAFT_58733</name>
</gene>
<name>A0A1Y2I185_9FUNG</name>
<proteinExistence type="predicted"/>
<keyword evidence="2" id="KW-1185">Reference proteome</keyword>
<evidence type="ECO:0000313" key="1">
    <source>
        <dbReference type="EMBL" id="ORZ40628.1"/>
    </source>
</evidence>
<dbReference type="Proteomes" id="UP000193411">
    <property type="component" value="Unassembled WGS sequence"/>
</dbReference>
<dbReference type="EMBL" id="MCFL01000002">
    <property type="protein sequence ID" value="ORZ40628.1"/>
    <property type="molecule type" value="Genomic_DNA"/>
</dbReference>
<organism evidence="1 2">
    <name type="scientific">Catenaria anguillulae PL171</name>
    <dbReference type="NCBI Taxonomy" id="765915"/>
    <lineage>
        <taxon>Eukaryota</taxon>
        <taxon>Fungi</taxon>
        <taxon>Fungi incertae sedis</taxon>
        <taxon>Blastocladiomycota</taxon>
        <taxon>Blastocladiomycetes</taxon>
        <taxon>Blastocladiales</taxon>
        <taxon>Catenariaceae</taxon>
        <taxon>Catenaria</taxon>
    </lineage>
</organism>
<comment type="caution">
    <text evidence="1">The sequence shown here is derived from an EMBL/GenBank/DDBJ whole genome shotgun (WGS) entry which is preliminary data.</text>
</comment>
<protein>
    <submittedName>
        <fullName evidence="1">Uncharacterized protein</fullName>
    </submittedName>
</protein>
<sequence>MSVSCKGEVFDPEGFDAYWTKAWSPKLHNKIPPEVWAGVMVAVMVEELQAALSSVGIDKAPGVSQITMRMIRESGPECLEVLAAFKPPATPIRVHNMITTSNVMDVVALASPFMAWVGPIPHSVNQDAALEHLKRKYKSTTIADVNPTREAQGQETRATGISTSIGRARYHPRIAYFVVRLTINSTGSDAQRSPTFSGRAG</sequence>
<dbReference type="AlphaFoldDB" id="A0A1Y2I185"/>
<evidence type="ECO:0000313" key="2">
    <source>
        <dbReference type="Proteomes" id="UP000193411"/>
    </source>
</evidence>
<reference evidence="1 2" key="1">
    <citation type="submission" date="2016-07" db="EMBL/GenBank/DDBJ databases">
        <title>Pervasive Adenine N6-methylation of Active Genes in Fungi.</title>
        <authorList>
            <consortium name="DOE Joint Genome Institute"/>
            <person name="Mondo S.J."/>
            <person name="Dannebaum R.O."/>
            <person name="Kuo R.C."/>
            <person name="Labutti K."/>
            <person name="Haridas S."/>
            <person name="Kuo A."/>
            <person name="Salamov A."/>
            <person name="Ahrendt S.R."/>
            <person name="Lipzen A."/>
            <person name="Sullivan W."/>
            <person name="Andreopoulos W.B."/>
            <person name="Clum A."/>
            <person name="Lindquist E."/>
            <person name="Daum C."/>
            <person name="Ramamoorthy G.K."/>
            <person name="Gryganskyi A."/>
            <person name="Culley D."/>
            <person name="Magnuson J.K."/>
            <person name="James T.Y."/>
            <person name="O'Malley M.A."/>
            <person name="Stajich J.E."/>
            <person name="Spatafora J.W."/>
            <person name="Visel A."/>
            <person name="Grigoriev I.V."/>
        </authorList>
    </citation>
    <scope>NUCLEOTIDE SEQUENCE [LARGE SCALE GENOMIC DNA]</scope>
    <source>
        <strain evidence="1 2">PL171</strain>
    </source>
</reference>